<sequence>MVEKFLAYKNYLLFSAYSAISPMCFSLVATIMIVYYIEKVHGIAGMILSAIAMQFIAIKISISIGIECTSLLVVYIVSLITDKKDVKCARGGDDTYENN</sequence>
<protein>
    <submittedName>
        <fullName evidence="2">Uncharacterized protein</fullName>
    </submittedName>
</protein>
<keyword evidence="1" id="KW-0472">Membrane</keyword>
<reference evidence="2 3" key="1">
    <citation type="submission" date="2016-11" db="EMBL/GenBank/DDBJ databases">
        <authorList>
            <person name="Jaros S."/>
            <person name="Januszkiewicz K."/>
            <person name="Wedrychowicz H."/>
        </authorList>
    </citation>
    <scope>NUCLEOTIDE SEQUENCE [LARGE SCALE GENOMIC DNA]</scope>
    <source>
        <strain evidence="2 3">DSM 21864</strain>
    </source>
</reference>
<evidence type="ECO:0000313" key="3">
    <source>
        <dbReference type="Proteomes" id="UP000184080"/>
    </source>
</evidence>
<keyword evidence="1" id="KW-0812">Transmembrane</keyword>
<keyword evidence="3" id="KW-1185">Reference proteome</keyword>
<accession>A0A1M6JAA1</accession>
<name>A0A1M6JAA1_9CLOT</name>
<organism evidence="2 3">
    <name type="scientific">Clostridium amylolyticum</name>
    <dbReference type="NCBI Taxonomy" id="1121298"/>
    <lineage>
        <taxon>Bacteria</taxon>
        <taxon>Bacillati</taxon>
        <taxon>Bacillota</taxon>
        <taxon>Clostridia</taxon>
        <taxon>Eubacteriales</taxon>
        <taxon>Clostridiaceae</taxon>
        <taxon>Clostridium</taxon>
    </lineage>
</organism>
<dbReference type="RefSeq" id="WP_073008398.1">
    <property type="nucleotide sequence ID" value="NZ_FQZO01000005.1"/>
</dbReference>
<evidence type="ECO:0000313" key="2">
    <source>
        <dbReference type="EMBL" id="SHJ43580.1"/>
    </source>
</evidence>
<feature type="transmembrane region" description="Helical" evidence="1">
    <location>
        <begin position="12"/>
        <end position="37"/>
    </location>
</feature>
<dbReference type="AlphaFoldDB" id="A0A1M6JAA1"/>
<dbReference type="EMBL" id="FQZO01000005">
    <property type="protein sequence ID" value="SHJ43580.1"/>
    <property type="molecule type" value="Genomic_DNA"/>
</dbReference>
<proteinExistence type="predicted"/>
<feature type="transmembrane region" description="Helical" evidence="1">
    <location>
        <begin position="43"/>
        <end position="76"/>
    </location>
</feature>
<dbReference type="Proteomes" id="UP000184080">
    <property type="component" value="Unassembled WGS sequence"/>
</dbReference>
<gene>
    <name evidence="2" type="ORF">SAMN05444401_3012</name>
</gene>
<keyword evidence="1" id="KW-1133">Transmembrane helix</keyword>
<evidence type="ECO:0000256" key="1">
    <source>
        <dbReference type="SAM" id="Phobius"/>
    </source>
</evidence>